<accession>A0A508WZT8</accession>
<dbReference type="SUPFAM" id="SSF46785">
    <property type="entry name" value="Winged helix' DNA-binding domain"/>
    <property type="match status" value="1"/>
</dbReference>
<dbReference type="SMART" id="SM00895">
    <property type="entry name" value="FCD"/>
    <property type="match status" value="1"/>
</dbReference>
<dbReference type="GO" id="GO:0003700">
    <property type="term" value="F:DNA-binding transcription factor activity"/>
    <property type="evidence" value="ECO:0007669"/>
    <property type="project" value="InterPro"/>
</dbReference>
<dbReference type="AlphaFoldDB" id="A0A508WZT8"/>
<dbReference type="PANTHER" id="PTHR43537">
    <property type="entry name" value="TRANSCRIPTIONAL REGULATOR, GNTR FAMILY"/>
    <property type="match status" value="1"/>
</dbReference>
<evidence type="ECO:0000313" key="6">
    <source>
        <dbReference type="Proteomes" id="UP000507954"/>
    </source>
</evidence>
<name>A0A508WZT8_9HYPH</name>
<keyword evidence="1" id="KW-0805">Transcription regulation</keyword>
<dbReference type="Gene3D" id="1.10.10.10">
    <property type="entry name" value="Winged helix-like DNA-binding domain superfamily/Winged helix DNA-binding domain"/>
    <property type="match status" value="1"/>
</dbReference>
<protein>
    <submittedName>
        <fullName evidence="5">Regulatory protein GntR</fullName>
    </submittedName>
</protein>
<dbReference type="InterPro" id="IPR011711">
    <property type="entry name" value="GntR_C"/>
</dbReference>
<keyword evidence="2" id="KW-0238">DNA-binding</keyword>
<dbReference type="CDD" id="cd07377">
    <property type="entry name" value="WHTH_GntR"/>
    <property type="match status" value="1"/>
</dbReference>
<evidence type="ECO:0000256" key="3">
    <source>
        <dbReference type="ARBA" id="ARBA00023163"/>
    </source>
</evidence>
<dbReference type="PANTHER" id="PTHR43537:SF5">
    <property type="entry name" value="UXU OPERON TRANSCRIPTIONAL REGULATOR"/>
    <property type="match status" value="1"/>
</dbReference>
<dbReference type="InterPro" id="IPR036388">
    <property type="entry name" value="WH-like_DNA-bd_sf"/>
</dbReference>
<proteinExistence type="predicted"/>
<dbReference type="SUPFAM" id="SSF48008">
    <property type="entry name" value="GntR ligand-binding domain-like"/>
    <property type="match status" value="1"/>
</dbReference>
<organism evidence="5 6">
    <name type="scientific">Sinorhizobium medicae</name>
    <dbReference type="NCBI Taxonomy" id="110321"/>
    <lineage>
        <taxon>Bacteria</taxon>
        <taxon>Pseudomonadati</taxon>
        <taxon>Pseudomonadota</taxon>
        <taxon>Alphaproteobacteria</taxon>
        <taxon>Hyphomicrobiales</taxon>
        <taxon>Rhizobiaceae</taxon>
        <taxon>Sinorhizobium/Ensifer group</taxon>
        <taxon>Sinorhizobium</taxon>
    </lineage>
</organism>
<sequence>MVASLAAADRMLTPPQAWVLYRNWYDHLATWPPVASTGIMMFSAVESRRLYRQVADQMRALIERGELAHGSRLPAERELAQMFGVSRPTIREALIVLEVEGFIDIRMGSGIYVTARPAPPADGPPEDFEGPFELLRARAVVECAIAEEAARLARPEHIAVLDDNLARMAAALEDRRLALAIDREFHVVVSSIIANATLNRFVGSIHDMRMTPYFEKLASYFENTDTWRAAMEEHRVIRNAIAAGDPGAARAAMRAHLDQSQIRLSASFEEEAADSTIPAAWRRVGR</sequence>
<reference evidence="5 6" key="1">
    <citation type="submission" date="2019-06" db="EMBL/GenBank/DDBJ databases">
        <authorList>
            <person name="Le Quere A."/>
            <person name="Colella S."/>
        </authorList>
    </citation>
    <scope>NUCLEOTIDE SEQUENCE [LARGE SCALE GENOMIC DNA]</scope>
    <source>
        <strain evidence="5">EmedicaeMD41</strain>
    </source>
</reference>
<dbReference type="InterPro" id="IPR036390">
    <property type="entry name" value="WH_DNA-bd_sf"/>
</dbReference>
<evidence type="ECO:0000313" key="5">
    <source>
        <dbReference type="EMBL" id="VTZ63058.1"/>
    </source>
</evidence>
<dbReference type="PRINTS" id="PR00035">
    <property type="entry name" value="HTHGNTR"/>
</dbReference>
<dbReference type="GO" id="GO:0003677">
    <property type="term" value="F:DNA binding"/>
    <property type="evidence" value="ECO:0007669"/>
    <property type="project" value="UniProtKB-KW"/>
</dbReference>
<dbReference type="PROSITE" id="PS50949">
    <property type="entry name" value="HTH_GNTR"/>
    <property type="match status" value="1"/>
</dbReference>
<gene>
    <name evidence="5" type="ORF">EMEDMD4_470110</name>
</gene>
<dbReference type="InterPro" id="IPR000524">
    <property type="entry name" value="Tscrpt_reg_HTH_GntR"/>
</dbReference>
<keyword evidence="3" id="KW-0804">Transcription</keyword>
<dbReference type="Proteomes" id="UP000507954">
    <property type="component" value="Unassembled WGS sequence"/>
</dbReference>
<evidence type="ECO:0000256" key="1">
    <source>
        <dbReference type="ARBA" id="ARBA00023015"/>
    </source>
</evidence>
<dbReference type="Pfam" id="PF00392">
    <property type="entry name" value="GntR"/>
    <property type="match status" value="1"/>
</dbReference>
<dbReference type="Pfam" id="PF07729">
    <property type="entry name" value="FCD"/>
    <property type="match status" value="1"/>
</dbReference>
<feature type="domain" description="HTH gntR-type" evidence="4">
    <location>
        <begin position="48"/>
        <end position="116"/>
    </location>
</feature>
<evidence type="ECO:0000259" key="4">
    <source>
        <dbReference type="PROSITE" id="PS50949"/>
    </source>
</evidence>
<dbReference type="Gene3D" id="1.20.120.530">
    <property type="entry name" value="GntR ligand-binding domain-like"/>
    <property type="match status" value="1"/>
</dbReference>
<evidence type="ECO:0000256" key="2">
    <source>
        <dbReference type="ARBA" id="ARBA00023125"/>
    </source>
</evidence>
<dbReference type="SMART" id="SM00345">
    <property type="entry name" value="HTH_GNTR"/>
    <property type="match status" value="1"/>
</dbReference>
<dbReference type="InterPro" id="IPR008920">
    <property type="entry name" value="TF_FadR/GntR_C"/>
</dbReference>
<dbReference type="EMBL" id="CABFNB010000114">
    <property type="protein sequence ID" value="VTZ63058.1"/>
    <property type="molecule type" value="Genomic_DNA"/>
</dbReference>